<dbReference type="AlphaFoldDB" id="A0AAW0SE89"/>
<dbReference type="Proteomes" id="UP001487740">
    <property type="component" value="Unassembled WGS sequence"/>
</dbReference>
<reference evidence="1 2" key="1">
    <citation type="submission" date="2023-03" db="EMBL/GenBank/DDBJ databases">
        <title>High-quality genome of Scylla paramamosain provides insights in environmental adaptation.</title>
        <authorList>
            <person name="Zhang L."/>
        </authorList>
    </citation>
    <scope>NUCLEOTIDE SEQUENCE [LARGE SCALE GENOMIC DNA]</scope>
    <source>
        <strain evidence="1">LZ_2023a</strain>
        <tissue evidence="1">Muscle</tissue>
    </source>
</reference>
<evidence type="ECO:0000313" key="2">
    <source>
        <dbReference type="Proteomes" id="UP001487740"/>
    </source>
</evidence>
<keyword evidence="2" id="KW-1185">Reference proteome</keyword>
<accession>A0AAW0SE89</accession>
<name>A0AAW0SE89_SCYPA</name>
<evidence type="ECO:0000313" key="1">
    <source>
        <dbReference type="EMBL" id="KAK8373411.1"/>
    </source>
</evidence>
<proteinExistence type="predicted"/>
<gene>
    <name evidence="1" type="ORF">O3P69_012792</name>
</gene>
<dbReference type="EMBL" id="JARAKH010001170">
    <property type="protein sequence ID" value="KAK8373411.1"/>
    <property type="molecule type" value="Genomic_DNA"/>
</dbReference>
<dbReference type="PANTHER" id="PTHR35385:SF2">
    <property type="entry name" value="PROTEIN B, PUTATIVE-RELATED"/>
    <property type="match status" value="1"/>
</dbReference>
<evidence type="ECO:0008006" key="3">
    <source>
        <dbReference type="Google" id="ProtNLM"/>
    </source>
</evidence>
<dbReference type="PANTHER" id="PTHR35385">
    <property type="entry name" value="PROTEIN B, PUTATIVE-RELATED-RELATED"/>
    <property type="match status" value="1"/>
</dbReference>
<organism evidence="1 2">
    <name type="scientific">Scylla paramamosain</name>
    <name type="common">Mud crab</name>
    <dbReference type="NCBI Taxonomy" id="85552"/>
    <lineage>
        <taxon>Eukaryota</taxon>
        <taxon>Metazoa</taxon>
        <taxon>Ecdysozoa</taxon>
        <taxon>Arthropoda</taxon>
        <taxon>Crustacea</taxon>
        <taxon>Multicrustacea</taxon>
        <taxon>Malacostraca</taxon>
        <taxon>Eumalacostraca</taxon>
        <taxon>Eucarida</taxon>
        <taxon>Decapoda</taxon>
        <taxon>Pleocyemata</taxon>
        <taxon>Brachyura</taxon>
        <taxon>Eubrachyura</taxon>
        <taxon>Portunoidea</taxon>
        <taxon>Portunidae</taxon>
        <taxon>Portuninae</taxon>
        <taxon>Scylla</taxon>
    </lineage>
</organism>
<sequence length="254" mass="28877">MINSADALKHRDVSEDTIEIFKNLYAKGHSPASALNTHKLDMQLQHEKDYVYEAADRANCPDIQFCHRLYRKIFDKTYGAASGEQMLHDLEAAIESYNTVKKMTFAGSVIALEEAYAEIQANDIASLYPNYLAHCKKLYDLRQAWAVCYRHDLLPPVGRRTRLPLLRLLQRLGQRAAWLHHLGPWLNTGREGSTKPETSIRVGTKRRRGAVGSALLDSETAVKGKDAYVLPWPRNCARLVFGRMDDQPGLRRSR</sequence>
<protein>
    <recommendedName>
        <fullName evidence="3">Cullin N-terminal domain-containing protein</fullName>
    </recommendedName>
</protein>
<comment type="caution">
    <text evidence="1">The sequence shown here is derived from an EMBL/GenBank/DDBJ whole genome shotgun (WGS) entry which is preliminary data.</text>
</comment>